<feature type="region of interest" description="Disordered" evidence="5">
    <location>
        <begin position="512"/>
        <end position="541"/>
    </location>
</feature>
<dbReference type="Proteomes" id="UP000305778">
    <property type="component" value="Unassembled WGS sequence"/>
</dbReference>
<dbReference type="EMBL" id="SUMC01000133">
    <property type="protein sequence ID" value="TJZ98253.1"/>
    <property type="molecule type" value="Genomic_DNA"/>
</dbReference>
<feature type="compositionally biased region" description="Low complexity" evidence="5">
    <location>
        <begin position="525"/>
        <end position="541"/>
    </location>
</feature>
<organism evidence="7 8">
    <name type="scientific">Actinacidiphila oryziradicis</name>
    <dbReference type="NCBI Taxonomy" id="2571141"/>
    <lineage>
        <taxon>Bacteria</taxon>
        <taxon>Bacillati</taxon>
        <taxon>Actinomycetota</taxon>
        <taxon>Actinomycetes</taxon>
        <taxon>Kitasatosporales</taxon>
        <taxon>Streptomycetaceae</taxon>
        <taxon>Actinacidiphila</taxon>
    </lineage>
</organism>
<evidence type="ECO:0000313" key="7">
    <source>
        <dbReference type="EMBL" id="TJZ98253.1"/>
    </source>
</evidence>
<proteinExistence type="inferred from homology"/>
<dbReference type="PROSITE" id="PS00211">
    <property type="entry name" value="ABC_TRANSPORTER_1"/>
    <property type="match status" value="2"/>
</dbReference>
<protein>
    <submittedName>
        <fullName evidence="7">ABC transporter ATP-binding protein</fullName>
    </submittedName>
</protein>
<dbReference type="PANTHER" id="PTHR43776:SF7">
    <property type="entry name" value="D,D-DIPEPTIDE TRANSPORT ATP-BINDING PROTEIN DDPF-RELATED"/>
    <property type="match status" value="1"/>
</dbReference>
<dbReference type="AlphaFoldDB" id="A0A4U0RQH0"/>
<dbReference type="OrthoDB" id="4008250at2"/>
<feature type="region of interest" description="Disordered" evidence="5">
    <location>
        <begin position="206"/>
        <end position="253"/>
    </location>
</feature>
<feature type="compositionally biased region" description="Low complexity" evidence="5">
    <location>
        <begin position="224"/>
        <end position="245"/>
    </location>
</feature>
<dbReference type="Pfam" id="PF08352">
    <property type="entry name" value="oligo_HPY"/>
    <property type="match status" value="1"/>
</dbReference>
<accession>A0A4U0RQH0</accession>
<dbReference type="InterPro" id="IPR017871">
    <property type="entry name" value="ABC_transporter-like_CS"/>
</dbReference>
<dbReference type="PROSITE" id="PS50893">
    <property type="entry name" value="ABC_TRANSPORTER_2"/>
    <property type="match status" value="2"/>
</dbReference>
<dbReference type="Pfam" id="PF00005">
    <property type="entry name" value="ABC_tran"/>
    <property type="match status" value="2"/>
</dbReference>
<keyword evidence="8" id="KW-1185">Reference proteome</keyword>
<evidence type="ECO:0000256" key="3">
    <source>
        <dbReference type="ARBA" id="ARBA00022741"/>
    </source>
</evidence>
<feature type="domain" description="ABC transporter" evidence="6">
    <location>
        <begin position="1"/>
        <end position="192"/>
    </location>
</feature>
<evidence type="ECO:0000256" key="5">
    <source>
        <dbReference type="SAM" id="MobiDB-lite"/>
    </source>
</evidence>
<gene>
    <name evidence="7" type="ORF">FCI23_48730</name>
</gene>
<reference evidence="7 8" key="1">
    <citation type="submission" date="2019-04" db="EMBL/GenBank/DDBJ databases">
        <title>Streptomyces oryziradicis sp. nov., a novel actinomycete isolated from rhizosphere soil of rice (Oryza sativa L.).</title>
        <authorList>
            <person name="Li C."/>
        </authorList>
    </citation>
    <scope>NUCLEOTIDE SEQUENCE [LARGE SCALE GENOMIC DNA]</scope>
    <source>
        <strain evidence="7 8">NEAU-C40</strain>
    </source>
</reference>
<dbReference type="PANTHER" id="PTHR43776">
    <property type="entry name" value="TRANSPORT ATP-BINDING PROTEIN"/>
    <property type="match status" value="1"/>
</dbReference>
<dbReference type="Gene3D" id="3.40.50.300">
    <property type="entry name" value="P-loop containing nucleotide triphosphate hydrolases"/>
    <property type="match status" value="2"/>
</dbReference>
<evidence type="ECO:0000256" key="1">
    <source>
        <dbReference type="ARBA" id="ARBA00005417"/>
    </source>
</evidence>
<dbReference type="GO" id="GO:0015833">
    <property type="term" value="P:peptide transport"/>
    <property type="evidence" value="ECO:0007669"/>
    <property type="project" value="InterPro"/>
</dbReference>
<feature type="compositionally biased region" description="Polar residues" evidence="5">
    <location>
        <begin position="213"/>
        <end position="223"/>
    </location>
</feature>
<comment type="caution">
    <text evidence="7">The sequence shown here is derived from an EMBL/GenBank/DDBJ whole genome shotgun (WGS) entry which is preliminary data.</text>
</comment>
<evidence type="ECO:0000313" key="8">
    <source>
        <dbReference type="Proteomes" id="UP000305778"/>
    </source>
</evidence>
<comment type="similarity">
    <text evidence="1">Belongs to the ABC transporter superfamily.</text>
</comment>
<feature type="domain" description="ABC transporter" evidence="6">
    <location>
        <begin position="258"/>
        <end position="506"/>
    </location>
</feature>
<dbReference type="SMART" id="SM00382">
    <property type="entry name" value="AAA"/>
    <property type="match status" value="2"/>
</dbReference>
<dbReference type="GO" id="GO:0016887">
    <property type="term" value="F:ATP hydrolysis activity"/>
    <property type="evidence" value="ECO:0007669"/>
    <property type="project" value="InterPro"/>
</dbReference>
<dbReference type="GO" id="GO:0005524">
    <property type="term" value="F:ATP binding"/>
    <property type="evidence" value="ECO:0007669"/>
    <property type="project" value="UniProtKB-KW"/>
</dbReference>
<name>A0A4U0RQH0_9ACTN</name>
<dbReference type="InterPro" id="IPR003593">
    <property type="entry name" value="AAA+_ATPase"/>
</dbReference>
<evidence type="ECO:0000259" key="6">
    <source>
        <dbReference type="PROSITE" id="PS50893"/>
    </source>
</evidence>
<dbReference type="InterPro" id="IPR013563">
    <property type="entry name" value="Oligopep_ABC_C"/>
</dbReference>
<dbReference type="SUPFAM" id="SSF52540">
    <property type="entry name" value="P-loop containing nucleoside triphosphate hydrolases"/>
    <property type="match status" value="2"/>
</dbReference>
<evidence type="ECO:0000256" key="2">
    <source>
        <dbReference type="ARBA" id="ARBA00022448"/>
    </source>
</evidence>
<dbReference type="InterPro" id="IPR003439">
    <property type="entry name" value="ABC_transporter-like_ATP-bd"/>
</dbReference>
<dbReference type="CDD" id="cd03257">
    <property type="entry name" value="ABC_NikE_OppD_transporters"/>
    <property type="match status" value="2"/>
</dbReference>
<dbReference type="GO" id="GO:0055085">
    <property type="term" value="P:transmembrane transport"/>
    <property type="evidence" value="ECO:0007669"/>
    <property type="project" value="UniProtKB-ARBA"/>
</dbReference>
<evidence type="ECO:0000256" key="4">
    <source>
        <dbReference type="ARBA" id="ARBA00022840"/>
    </source>
</evidence>
<dbReference type="InterPro" id="IPR050319">
    <property type="entry name" value="ABC_transp_ATP-bind"/>
</dbReference>
<keyword evidence="4 7" id="KW-0067">ATP-binding</keyword>
<sequence>MTGGEIRVLGDSVVGAKERDLRRIRGGVIGLVPQDPMVSLNPTLRIGTQVAEAVRRRGGVDRRQLSAEVVAALEKAGLDNAVRVARQYPHALSGGMRQRVLIAIALAGEPQLLIADEPTSALDVTLQRRILDHLEGLVRDSGVSLLIITHDLGVAADRADRVVVMRKGEVVEEGVPSRVLVAPRHPYSHRLIEAAVGLSPDLWPVTGPGRSDSAGSSAGTSPQAAVSSNSGSAPAPAKAGDSAAPEADEGSQEPREILRLDHVTKDFPLPPTPGGPRTLRAVDDVSLTVRAGRTLALVGESGSGKTTTLRVALGLEDPTAGEVHFDGQRISGRSWREVRPLRQRFQLVHQNPYASLDPKLSLYDTIVEPLVSFRIGNSASRQARARELLDQVALPQTMLHRRPAELSGGERQRIAIARALALKPDLLLLDEPVSALDVSIQAQILDLLRELQGELGLAYLFISHDLAVVAQVAHEVAVMRDGAVLESGPTRGIFTDPRSDYTRELIEAIPGRRAAATLPHPESHAGPAQEPAQEPAASAGQ</sequence>
<keyword evidence="2" id="KW-0813">Transport</keyword>
<keyword evidence="3" id="KW-0547">Nucleotide-binding</keyword>
<dbReference type="InterPro" id="IPR027417">
    <property type="entry name" value="P-loop_NTPase"/>
</dbReference>